<dbReference type="InterPro" id="IPR059215">
    <property type="entry name" value="BRCT2_TopBP1-like"/>
</dbReference>
<dbReference type="AlphaFoldDB" id="A0AAV9IQH9"/>
<dbReference type="Pfam" id="PF00533">
    <property type="entry name" value="BRCT"/>
    <property type="match status" value="1"/>
</dbReference>
<evidence type="ECO:0000256" key="1">
    <source>
        <dbReference type="ARBA" id="ARBA00022737"/>
    </source>
</evidence>
<organism evidence="4 5">
    <name type="scientific">Cyanidium caldarium</name>
    <name type="common">Red alga</name>
    <dbReference type="NCBI Taxonomy" id="2771"/>
    <lineage>
        <taxon>Eukaryota</taxon>
        <taxon>Rhodophyta</taxon>
        <taxon>Bangiophyceae</taxon>
        <taxon>Cyanidiales</taxon>
        <taxon>Cyanidiaceae</taxon>
        <taxon>Cyanidium</taxon>
    </lineage>
</organism>
<dbReference type="PANTHER" id="PTHR13561:SF20">
    <property type="entry name" value="DNA TOPOISOMERASE 2-BINDING PROTEIN 1"/>
    <property type="match status" value="1"/>
</dbReference>
<evidence type="ECO:0000313" key="4">
    <source>
        <dbReference type="EMBL" id="KAK4534504.1"/>
    </source>
</evidence>
<dbReference type="SUPFAM" id="SSF52113">
    <property type="entry name" value="BRCT domain"/>
    <property type="match status" value="4"/>
</dbReference>
<dbReference type="InterPro" id="IPR036420">
    <property type="entry name" value="BRCT_dom_sf"/>
</dbReference>
<dbReference type="PROSITE" id="PS50172">
    <property type="entry name" value="BRCT"/>
    <property type="match status" value="4"/>
</dbReference>
<name>A0AAV9IQH9_CYACA</name>
<accession>A0AAV9IQH9</accession>
<feature type="domain" description="BRCT" evidence="3">
    <location>
        <begin position="585"/>
        <end position="684"/>
    </location>
</feature>
<feature type="domain" description="BRCT" evidence="3">
    <location>
        <begin position="208"/>
        <end position="296"/>
    </location>
</feature>
<dbReference type="GO" id="GO:0007095">
    <property type="term" value="P:mitotic G2 DNA damage checkpoint signaling"/>
    <property type="evidence" value="ECO:0007669"/>
    <property type="project" value="TreeGrafter"/>
</dbReference>
<dbReference type="InterPro" id="IPR001357">
    <property type="entry name" value="BRCT_dom"/>
</dbReference>
<dbReference type="GO" id="GO:0006270">
    <property type="term" value="P:DNA replication initiation"/>
    <property type="evidence" value="ECO:0007669"/>
    <property type="project" value="TreeGrafter"/>
</dbReference>
<dbReference type="Proteomes" id="UP001301350">
    <property type="component" value="Unassembled WGS sequence"/>
</dbReference>
<dbReference type="CDD" id="cd17731">
    <property type="entry name" value="BRCT_TopBP1_rpt2_like"/>
    <property type="match status" value="1"/>
</dbReference>
<feature type="compositionally biased region" description="Pro residues" evidence="2">
    <location>
        <begin position="805"/>
        <end position="822"/>
    </location>
</feature>
<sequence>MHGIAKRGEDEKPWEGVAAVLSEDISTSERQPLLEALASLGARVEPGGRAEAILGAERENERASFIYCIVPFPADPTLAPVPYPPQSTQPSAFSRLVGVPAVLESARWPPEQAPLPCGTHPLLSRCLEGTVVCSTGTSRRQVDRIARITTLLGGAFVPDLTTAVTHLLVARCDTEKCRLASPTAVHRLNLRWIEDCWARRVRCDEQLYSMRPLEGLHCSATQLSAEERGELQRTLVSLGASFSHVLTPDCTHLVAKRPQGDKYAFANAHHMPVVYPRWVQQCAARQTWLPPEECTVRQTPGKRKRDPTATSIVESAATGDDPGRRHACVHASPPEIVSSTDDWLFRSCGLYLYRVEGTERMQALECIRGGGGTVLRLWSDLVSHVVLGRGALQSPLETEAQLAFAVAQDRGVAFVNSDWLQQCRRARHLLPPDDSMVELLKGRADGTRETMATGGRSPPPDTRQLDVSRTTSRGAAARCLRGLVFSLRPLLQHDARQAQQLAALLRDCGATVHGAWPDCPQLPLSVTFDYAVGVHGSCGSVSDTGGAPLVTALWVRDCVRDCVRHDVRARLAYQALPCAVPLPDMSALTVTMSGFFTSARQRYGPADRYALTVSRRSLAELVSLLGARYSDRLCRGQTSCVVCERPVGAKYQRAAEWGIPAVTVRWLLDSMAAGRRLDWERYRWEAPAGECGERLSELADALNCAMEGAQREEPSLQRAEQMRIDHREVIAAENKPGDSAENAAYQPWSRRQGPLSAPDAMFDREEEEEEEGEEEEDTAEAEEEAALRAGISQVVFYREQDSPTRAPPPSHSDDGLPPPAVPPTRRSRRGRRGRRGDADHSASLVDEHRA</sequence>
<feature type="domain" description="BRCT" evidence="3">
    <location>
        <begin position="122"/>
        <end position="210"/>
    </location>
</feature>
<feature type="compositionally biased region" description="Basic and acidic residues" evidence="2">
    <location>
        <begin position="835"/>
        <end position="850"/>
    </location>
</feature>
<evidence type="ECO:0000259" key="3">
    <source>
        <dbReference type="PROSITE" id="PS50172"/>
    </source>
</evidence>
<dbReference type="EMBL" id="JANCYW010000002">
    <property type="protein sequence ID" value="KAK4534504.1"/>
    <property type="molecule type" value="Genomic_DNA"/>
</dbReference>
<reference evidence="4 5" key="1">
    <citation type="submission" date="2022-07" db="EMBL/GenBank/DDBJ databases">
        <title>Genome-wide signatures of adaptation to extreme environments.</title>
        <authorList>
            <person name="Cho C.H."/>
            <person name="Yoon H.S."/>
        </authorList>
    </citation>
    <scope>NUCLEOTIDE SEQUENCE [LARGE SCALE GENOMIC DNA]</scope>
    <source>
        <strain evidence="4 5">DBV 063 E5</strain>
    </source>
</reference>
<protein>
    <recommendedName>
        <fullName evidence="3">BRCT domain-containing protein</fullName>
    </recommendedName>
</protein>
<evidence type="ECO:0000256" key="2">
    <source>
        <dbReference type="SAM" id="MobiDB-lite"/>
    </source>
</evidence>
<keyword evidence="5" id="KW-1185">Reference proteome</keyword>
<feature type="domain" description="BRCT" evidence="3">
    <location>
        <begin position="340"/>
        <end position="437"/>
    </location>
</feature>
<dbReference type="PANTHER" id="PTHR13561">
    <property type="entry name" value="DNA REPLICATION REGULATOR DPB11-RELATED"/>
    <property type="match status" value="1"/>
</dbReference>
<dbReference type="GO" id="GO:0033314">
    <property type="term" value="P:mitotic DNA replication checkpoint signaling"/>
    <property type="evidence" value="ECO:0007669"/>
    <property type="project" value="TreeGrafter"/>
</dbReference>
<feature type="compositionally biased region" description="Acidic residues" evidence="2">
    <location>
        <begin position="764"/>
        <end position="784"/>
    </location>
</feature>
<dbReference type="Pfam" id="PF12738">
    <property type="entry name" value="PTCB-BRCT"/>
    <property type="match status" value="3"/>
</dbReference>
<gene>
    <name evidence="4" type="ORF">CDCA_CDCA02G0530</name>
</gene>
<comment type="caution">
    <text evidence="4">The sequence shown here is derived from an EMBL/GenBank/DDBJ whole genome shotgun (WGS) entry which is preliminary data.</text>
</comment>
<proteinExistence type="predicted"/>
<evidence type="ECO:0000313" key="5">
    <source>
        <dbReference type="Proteomes" id="UP001301350"/>
    </source>
</evidence>
<feature type="region of interest" description="Disordered" evidence="2">
    <location>
        <begin position="445"/>
        <end position="468"/>
    </location>
</feature>
<feature type="region of interest" description="Disordered" evidence="2">
    <location>
        <begin position="730"/>
        <end position="850"/>
    </location>
</feature>
<keyword evidence="1" id="KW-0677">Repeat</keyword>
<feature type="compositionally biased region" description="Basic residues" evidence="2">
    <location>
        <begin position="825"/>
        <end position="834"/>
    </location>
</feature>
<dbReference type="Gene3D" id="3.40.50.10190">
    <property type="entry name" value="BRCT domain"/>
    <property type="match status" value="4"/>
</dbReference>
<dbReference type="SMART" id="SM00292">
    <property type="entry name" value="BRCT"/>
    <property type="match status" value="5"/>
</dbReference>